<accession>A0ABU8LIB9</accession>
<sequence length="327" mass="36804">MTNWYDDPLFSAQDRQSCQNVFRLDEFAAPAFRLTLQSHWQQGHPFEYRAQYEKLFSVFEPYLRRDADRLVMIETAGRHPRRRTRIRDEDWEPFRALQDAVLAGAMPRDEITEWRFIGFDYQPSPQAEQRSGVASTKFFLHVEDAINLDVTIPLDDFHAPDFDLEGLKDALLALPVSTAIAGYGLGFTDSFGSLGAGSWLLEPIAKRYPVLDLYRPADRTWRGGDADDLPEHWLLGINWLTLVGEPFLSRLGGIEAVTDGLDPRITWRAGDGVVLFQLGARPVTGQHDVDDELLPLYVELGARLNYSTMNGRTGSTTGAGSRGTPDA</sequence>
<dbReference type="InterPro" id="IPR021815">
    <property type="entry name" value="TsiV"/>
</dbReference>
<proteinExistence type="predicted"/>
<organism evidence="1 2">
    <name type="scientific">Microbacterium istanbulense</name>
    <dbReference type="NCBI Taxonomy" id="3122049"/>
    <lineage>
        <taxon>Bacteria</taxon>
        <taxon>Bacillati</taxon>
        <taxon>Actinomycetota</taxon>
        <taxon>Actinomycetes</taxon>
        <taxon>Micrococcales</taxon>
        <taxon>Microbacteriaceae</taxon>
        <taxon>Microbacterium</taxon>
    </lineage>
</organism>
<protein>
    <submittedName>
        <fullName evidence="1">Type VI immunity family protein</fullName>
    </submittedName>
</protein>
<dbReference type="Pfam" id="PF11876">
    <property type="entry name" value="TsiV"/>
    <property type="match status" value="1"/>
</dbReference>
<dbReference type="EMBL" id="JBBDGN010000001">
    <property type="protein sequence ID" value="MEJ1090326.1"/>
    <property type="molecule type" value="Genomic_DNA"/>
</dbReference>
<name>A0ABU8LIB9_9MICO</name>
<comment type="caution">
    <text evidence="1">The sequence shown here is derived from an EMBL/GenBank/DDBJ whole genome shotgun (WGS) entry which is preliminary data.</text>
</comment>
<gene>
    <name evidence="1" type="ORF">WDU93_01375</name>
</gene>
<dbReference type="RefSeq" id="WP_337316587.1">
    <property type="nucleotide sequence ID" value="NZ_JBBDGN010000001.1"/>
</dbReference>
<reference evidence="1 2" key="1">
    <citation type="submission" date="2024-02" db="EMBL/GenBank/DDBJ databases">
        <authorList>
            <person name="Saticioglu I.B."/>
        </authorList>
    </citation>
    <scope>NUCLEOTIDE SEQUENCE [LARGE SCALE GENOMIC DNA]</scope>
    <source>
        <strain evidence="1 2">Mu-43</strain>
    </source>
</reference>
<evidence type="ECO:0000313" key="1">
    <source>
        <dbReference type="EMBL" id="MEJ1090326.1"/>
    </source>
</evidence>
<keyword evidence="2" id="KW-1185">Reference proteome</keyword>
<evidence type="ECO:0000313" key="2">
    <source>
        <dbReference type="Proteomes" id="UP001366085"/>
    </source>
</evidence>
<dbReference type="Proteomes" id="UP001366085">
    <property type="component" value="Unassembled WGS sequence"/>
</dbReference>